<evidence type="ECO:0000313" key="1">
    <source>
        <dbReference type="EMBL" id="MED6285744.1"/>
    </source>
</evidence>
<comment type="caution">
    <text evidence="1">The sequence shown here is derived from an EMBL/GenBank/DDBJ whole genome shotgun (WGS) entry which is preliminary data.</text>
</comment>
<dbReference type="Proteomes" id="UP001352852">
    <property type="component" value="Unassembled WGS sequence"/>
</dbReference>
<sequence>MALNGADIYSGCCTLKIEYARVNTLTLSNKHVLLYTHSYAHAHTPTQRCCALSPLQPNRLNVVRNDTSSWDYTKPFLLHRGRTPPSCCTQI</sequence>
<reference evidence="1 2" key="1">
    <citation type="submission" date="2021-06" db="EMBL/GenBank/DDBJ databases">
        <authorList>
            <person name="Palmer J.M."/>
        </authorList>
    </citation>
    <scope>NUCLEOTIDE SEQUENCE [LARGE SCALE GENOMIC DNA]</scope>
    <source>
        <strain evidence="1 2">CL_MEX2019</strain>
        <tissue evidence="1">Muscle</tissue>
    </source>
</reference>
<evidence type="ECO:0000313" key="2">
    <source>
        <dbReference type="Proteomes" id="UP001352852"/>
    </source>
</evidence>
<name>A0ABU7EIM5_9TELE</name>
<proteinExistence type="predicted"/>
<keyword evidence="2" id="KW-1185">Reference proteome</keyword>
<organism evidence="1 2">
    <name type="scientific">Characodon lateralis</name>
    <dbReference type="NCBI Taxonomy" id="208331"/>
    <lineage>
        <taxon>Eukaryota</taxon>
        <taxon>Metazoa</taxon>
        <taxon>Chordata</taxon>
        <taxon>Craniata</taxon>
        <taxon>Vertebrata</taxon>
        <taxon>Euteleostomi</taxon>
        <taxon>Actinopterygii</taxon>
        <taxon>Neopterygii</taxon>
        <taxon>Teleostei</taxon>
        <taxon>Neoteleostei</taxon>
        <taxon>Acanthomorphata</taxon>
        <taxon>Ovalentaria</taxon>
        <taxon>Atherinomorphae</taxon>
        <taxon>Cyprinodontiformes</taxon>
        <taxon>Goodeidae</taxon>
        <taxon>Characodon</taxon>
    </lineage>
</organism>
<dbReference type="Gene3D" id="3.30.70.330">
    <property type="match status" value="1"/>
</dbReference>
<protein>
    <submittedName>
        <fullName evidence="1">Uncharacterized protein</fullName>
    </submittedName>
</protein>
<accession>A0ABU7EIM5</accession>
<dbReference type="EMBL" id="JAHUTJ010054839">
    <property type="protein sequence ID" value="MED6285744.1"/>
    <property type="molecule type" value="Genomic_DNA"/>
</dbReference>
<gene>
    <name evidence="1" type="ORF">CHARACLAT_032264</name>
</gene>
<dbReference type="InterPro" id="IPR012677">
    <property type="entry name" value="Nucleotide-bd_a/b_plait_sf"/>
</dbReference>